<dbReference type="AlphaFoldDB" id="A0A1X0RM06"/>
<sequence>MSSPVAPLYPPRRNRVNPSDNMMLERLYVYKRESLPKNSPSVHVEKKDDFVLMYTSQLKFLIDYATYFSKERVSCLSICFLGAQISWSVAPSGRELLSFNLNVYRLFGLYHDVTNFAIKTKAEVLFAASENTSSNRRYIVRSAHFPLPYCFTDKSAMANGTMMK</sequence>
<gene>
    <name evidence="1" type="ORF">BCV71DRAFT_239593</name>
</gene>
<proteinExistence type="predicted"/>
<accession>A0A1X0RM06</accession>
<evidence type="ECO:0000313" key="2">
    <source>
        <dbReference type="Proteomes" id="UP000242381"/>
    </source>
</evidence>
<name>A0A1X0RM06_RHIZD</name>
<protein>
    <submittedName>
        <fullName evidence="1">Uncharacterized protein</fullName>
    </submittedName>
</protein>
<dbReference type="Proteomes" id="UP000242381">
    <property type="component" value="Unassembled WGS sequence"/>
</dbReference>
<reference evidence="1 2" key="1">
    <citation type="journal article" date="2016" name="Proc. Natl. Acad. Sci. U.S.A.">
        <title>Lipid metabolic changes in an early divergent fungus govern the establishment of a mutualistic symbiosis with endobacteria.</title>
        <authorList>
            <person name="Lastovetsky O.A."/>
            <person name="Gaspar M.L."/>
            <person name="Mondo S.J."/>
            <person name="LaButti K.M."/>
            <person name="Sandor L."/>
            <person name="Grigoriev I.V."/>
            <person name="Henry S.A."/>
            <person name="Pawlowska T.E."/>
        </authorList>
    </citation>
    <scope>NUCLEOTIDE SEQUENCE [LARGE SCALE GENOMIC DNA]</scope>
    <source>
        <strain evidence="1 2">ATCC 11559</strain>
    </source>
</reference>
<organism evidence="1 2">
    <name type="scientific">Rhizopus microsporus</name>
    <dbReference type="NCBI Taxonomy" id="58291"/>
    <lineage>
        <taxon>Eukaryota</taxon>
        <taxon>Fungi</taxon>
        <taxon>Fungi incertae sedis</taxon>
        <taxon>Mucoromycota</taxon>
        <taxon>Mucoromycotina</taxon>
        <taxon>Mucoromycetes</taxon>
        <taxon>Mucorales</taxon>
        <taxon>Mucorineae</taxon>
        <taxon>Rhizopodaceae</taxon>
        <taxon>Rhizopus</taxon>
    </lineage>
</organism>
<dbReference type="EMBL" id="KV921572">
    <property type="protein sequence ID" value="ORE13062.1"/>
    <property type="molecule type" value="Genomic_DNA"/>
</dbReference>
<evidence type="ECO:0000313" key="1">
    <source>
        <dbReference type="EMBL" id="ORE13062.1"/>
    </source>
</evidence>